<reference evidence="2" key="1">
    <citation type="journal article" date="2019" name="Int. J. Syst. Evol. Microbiol.">
        <title>The Global Catalogue of Microorganisms (GCM) 10K type strain sequencing project: providing services to taxonomists for standard genome sequencing and annotation.</title>
        <authorList>
            <consortium name="The Broad Institute Genomics Platform"/>
            <consortium name="The Broad Institute Genome Sequencing Center for Infectious Disease"/>
            <person name="Wu L."/>
            <person name="Ma J."/>
        </authorList>
    </citation>
    <scope>NUCLEOTIDE SEQUENCE [LARGE SCALE GENOMIC DNA]</scope>
    <source>
        <strain evidence="2">JCM 13581</strain>
    </source>
</reference>
<gene>
    <name evidence="1" type="ORF">GCM10009716_39940</name>
</gene>
<proteinExistence type="predicted"/>
<organism evidence="1 2">
    <name type="scientific">Streptomyces sodiiphilus</name>
    <dbReference type="NCBI Taxonomy" id="226217"/>
    <lineage>
        <taxon>Bacteria</taxon>
        <taxon>Bacillati</taxon>
        <taxon>Actinomycetota</taxon>
        <taxon>Actinomycetes</taxon>
        <taxon>Kitasatosporales</taxon>
        <taxon>Streptomycetaceae</taxon>
        <taxon>Streptomyces</taxon>
    </lineage>
</organism>
<sequence length="121" mass="13779">MATMWGYTSPSGLFTDTITSLVNGDGTRSSDIKKKMERFRSPQIQGREVFLVPEMDFLSAARQDILTWQLTPRRMKRFITGVYVSAPSLGGVAYWSRQNIGSWDFKPFPKGFAYDYFCPDG</sequence>
<protein>
    <submittedName>
        <fullName evidence="1">Uncharacterized protein</fullName>
    </submittedName>
</protein>
<dbReference type="EMBL" id="BAAAMJ010000052">
    <property type="protein sequence ID" value="GAA1928132.1"/>
    <property type="molecule type" value="Genomic_DNA"/>
</dbReference>
<accession>A0ABP5B1Z7</accession>
<name>A0ABP5B1Z7_9ACTN</name>
<comment type="caution">
    <text evidence="1">The sequence shown here is derived from an EMBL/GenBank/DDBJ whole genome shotgun (WGS) entry which is preliminary data.</text>
</comment>
<evidence type="ECO:0000313" key="2">
    <source>
        <dbReference type="Proteomes" id="UP001501303"/>
    </source>
</evidence>
<keyword evidence="2" id="KW-1185">Reference proteome</keyword>
<dbReference type="Proteomes" id="UP001501303">
    <property type="component" value="Unassembled WGS sequence"/>
</dbReference>
<evidence type="ECO:0000313" key="1">
    <source>
        <dbReference type="EMBL" id="GAA1928132.1"/>
    </source>
</evidence>